<evidence type="ECO:0000313" key="1">
    <source>
        <dbReference type="EMBL" id="MBW4464113.1"/>
    </source>
</evidence>
<protein>
    <submittedName>
        <fullName evidence="1">Uncharacterized protein</fullName>
    </submittedName>
</protein>
<dbReference type="AlphaFoldDB" id="A0A951U2Z3"/>
<organism evidence="1 2">
    <name type="scientific">Pegethrix bostrychoides GSE-TBD4-15B</name>
    <dbReference type="NCBI Taxonomy" id="2839662"/>
    <lineage>
        <taxon>Bacteria</taxon>
        <taxon>Bacillati</taxon>
        <taxon>Cyanobacteriota</taxon>
        <taxon>Cyanophyceae</taxon>
        <taxon>Oculatellales</taxon>
        <taxon>Oculatellaceae</taxon>
        <taxon>Pegethrix</taxon>
    </lineage>
</organism>
<reference evidence="1" key="1">
    <citation type="submission" date="2021-05" db="EMBL/GenBank/DDBJ databases">
        <authorList>
            <person name="Pietrasiak N."/>
            <person name="Ward R."/>
            <person name="Stajich J.E."/>
            <person name="Kurbessoian T."/>
        </authorList>
    </citation>
    <scope>NUCLEOTIDE SEQUENCE</scope>
    <source>
        <strain evidence="1">GSE-TBD4-15B</strain>
    </source>
</reference>
<comment type="caution">
    <text evidence="1">The sequence shown here is derived from an EMBL/GenBank/DDBJ whole genome shotgun (WGS) entry which is preliminary data.</text>
</comment>
<gene>
    <name evidence="1" type="ORF">KME07_01565</name>
</gene>
<dbReference type="EMBL" id="JAHHHV010000006">
    <property type="protein sequence ID" value="MBW4464113.1"/>
    <property type="molecule type" value="Genomic_DNA"/>
</dbReference>
<dbReference type="Proteomes" id="UP000707356">
    <property type="component" value="Unassembled WGS sequence"/>
</dbReference>
<proteinExistence type="predicted"/>
<accession>A0A951U2Z3</accession>
<evidence type="ECO:0000313" key="2">
    <source>
        <dbReference type="Proteomes" id="UP000707356"/>
    </source>
</evidence>
<sequence>MNDPKFKIQFPIWQFLNQPIFDAKTPLVLNPSRFWQHYQITHLERCWGRAYRPEQRFRS</sequence>
<name>A0A951U2Z3_9CYAN</name>
<reference evidence="1" key="2">
    <citation type="journal article" date="2022" name="Microbiol. Resour. Announc.">
        <title>Metagenome Sequencing to Explore Phylogenomics of Terrestrial Cyanobacteria.</title>
        <authorList>
            <person name="Ward R.D."/>
            <person name="Stajich J.E."/>
            <person name="Johansen J.R."/>
            <person name="Huntemann M."/>
            <person name="Clum A."/>
            <person name="Foster B."/>
            <person name="Foster B."/>
            <person name="Roux S."/>
            <person name="Palaniappan K."/>
            <person name="Varghese N."/>
            <person name="Mukherjee S."/>
            <person name="Reddy T.B.K."/>
            <person name="Daum C."/>
            <person name="Copeland A."/>
            <person name="Chen I.A."/>
            <person name="Ivanova N.N."/>
            <person name="Kyrpides N.C."/>
            <person name="Shapiro N."/>
            <person name="Eloe-Fadrosh E.A."/>
            <person name="Pietrasiak N."/>
        </authorList>
    </citation>
    <scope>NUCLEOTIDE SEQUENCE</scope>
    <source>
        <strain evidence="1">GSE-TBD4-15B</strain>
    </source>
</reference>